<dbReference type="RefSeq" id="WP_166652790.1">
    <property type="nucleotide sequence ID" value="NZ_FXXP01000002.1"/>
</dbReference>
<feature type="transmembrane region" description="Helical" evidence="1">
    <location>
        <begin position="89"/>
        <end position="109"/>
    </location>
</feature>
<dbReference type="AlphaFoldDB" id="A0A238JHW6"/>
<dbReference type="EMBL" id="FXXP01000002">
    <property type="protein sequence ID" value="SMX29542.1"/>
    <property type="molecule type" value="Genomic_DNA"/>
</dbReference>
<name>A0A238JHW6_9RHOB</name>
<evidence type="ECO:0008006" key="4">
    <source>
        <dbReference type="Google" id="ProtNLM"/>
    </source>
</evidence>
<dbReference type="InterPro" id="IPR046513">
    <property type="entry name" value="DUF6691"/>
</dbReference>
<keyword evidence="1" id="KW-1133">Transmembrane helix</keyword>
<accession>A0A238JHW6</accession>
<gene>
    <name evidence="2" type="ORF">TRP8649_03679</name>
</gene>
<reference evidence="3" key="1">
    <citation type="submission" date="2017-05" db="EMBL/GenBank/DDBJ databases">
        <authorList>
            <person name="Rodrigo-Torres L."/>
            <person name="Arahal R. D."/>
            <person name="Lucena T."/>
        </authorList>
    </citation>
    <scope>NUCLEOTIDE SEQUENCE [LARGE SCALE GENOMIC DNA]</scope>
    <source>
        <strain evidence="3">CECT 8649</strain>
    </source>
</reference>
<keyword evidence="3" id="KW-1185">Reference proteome</keyword>
<sequence length="144" mass="15054">MYLVIAFIAGGLFGAGLFISGMTDTTKVQGWLDVFGNWDPTLAFVMGGAMIPMAIAWLIRNRRVTSLVGTPLPPPPSTKIDGRLVTGSIMFGIGWGLAGLCPGPAIASLTYGGPGLYVFVAAMLAGMIFAPALRARLDRPVPAE</sequence>
<evidence type="ECO:0000313" key="2">
    <source>
        <dbReference type="EMBL" id="SMX29542.1"/>
    </source>
</evidence>
<protein>
    <recommendedName>
        <fullName evidence="4">YeeE/YedE family protein</fullName>
    </recommendedName>
</protein>
<evidence type="ECO:0000256" key="1">
    <source>
        <dbReference type="SAM" id="Phobius"/>
    </source>
</evidence>
<feature type="transmembrane region" description="Helical" evidence="1">
    <location>
        <begin position="115"/>
        <end position="133"/>
    </location>
</feature>
<evidence type="ECO:0000313" key="3">
    <source>
        <dbReference type="Proteomes" id="UP000225972"/>
    </source>
</evidence>
<keyword evidence="1" id="KW-0812">Transmembrane</keyword>
<keyword evidence="1" id="KW-0472">Membrane</keyword>
<feature type="transmembrane region" description="Helical" evidence="1">
    <location>
        <begin position="41"/>
        <end position="59"/>
    </location>
</feature>
<organism evidence="2 3">
    <name type="scientific">Pelagimonas phthalicica</name>
    <dbReference type="NCBI Taxonomy" id="1037362"/>
    <lineage>
        <taxon>Bacteria</taxon>
        <taxon>Pseudomonadati</taxon>
        <taxon>Pseudomonadota</taxon>
        <taxon>Alphaproteobacteria</taxon>
        <taxon>Rhodobacterales</taxon>
        <taxon>Roseobacteraceae</taxon>
        <taxon>Pelagimonas</taxon>
    </lineage>
</organism>
<dbReference type="Pfam" id="PF20398">
    <property type="entry name" value="DUF6691"/>
    <property type="match status" value="1"/>
</dbReference>
<dbReference type="Proteomes" id="UP000225972">
    <property type="component" value="Unassembled WGS sequence"/>
</dbReference>
<proteinExistence type="predicted"/>